<dbReference type="KEGG" id="ltr:EVS81_10985"/>
<dbReference type="SUPFAM" id="SSF53850">
    <property type="entry name" value="Periplasmic binding protein-like II"/>
    <property type="match status" value="1"/>
</dbReference>
<evidence type="ECO:0000256" key="1">
    <source>
        <dbReference type="ARBA" id="ARBA00022729"/>
    </source>
</evidence>
<evidence type="ECO:0000313" key="5">
    <source>
        <dbReference type="Proteomes" id="UP000289260"/>
    </source>
</evidence>
<accession>A0A4P6KI97</accession>
<name>A0A4P6KI97_9MICO</name>
<feature type="domain" description="Solute-binding protein family 3/N-terminal" evidence="3">
    <location>
        <begin position="82"/>
        <end position="310"/>
    </location>
</feature>
<sequence>MSHRRQHTPSPKKGNPKPLSNGETAVASSRNTSRLLTGAFTTLVASAALTLAGCSQAAPEPAANDSNGSASIAPPTIIKEGALTVCTGDSPPNIYYDENNELIGVEIDLANALADNLGLDTTLAEYAFSGLIPALQAKQCDVIMGSLYIKPEREEIANFVPYLYSGTGVGVAKENPRNITGNDDSLCGLKIVAITGATGASAAEARSEACEEAGKDPLNITLIDEGATAVQQVLTGQQDAFIDTSEIMGFYGQQSDGAIVLVGDVSDKVRIGAATLKENTELNEALATAFETMVDDGTYHAILEEWDVAGNDITQAD</sequence>
<dbReference type="Proteomes" id="UP000289260">
    <property type="component" value="Chromosome"/>
</dbReference>
<evidence type="ECO:0000259" key="3">
    <source>
        <dbReference type="SMART" id="SM00062"/>
    </source>
</evidence>
<feature type="region of interest" description="Disordered" evidence="2">
    <location>
        <begin position="1"/>
        <end position="30"/>
    </location>
</feature>
<dbReference type="Gene3D" id="3.40.190.10">
    <property type="entry name" value="Periplasmic binding protein-like II"/>
    <property type="match status" value="2"/>
</dbReference>
<dbReference type="InterPro" id="IPR001638">
    <property type="entry name" value="Solute-binding_3/MltF_N"/>
</dbReference>
<reference evidence="4 5" key="1">
    <citation type="submission" date="2019-02" db="EMBL/GenBank/DDBJ databases">
        <authorList>
            <person name="Sun L."/>
            <person name="Pan D."/>
            <person name="Wu X."/>
        </authorList>
    </citation>
    <scope>NUCLEOTIDE SEQUENCE [LARGE SCALE GENOMIC DNA]</scope>
    <source>
        <strain evidence="4 5">JW-1</strain>
    </source>
</reference>
<dbReference type="PANTHER" id="PTHR35936">
    <property type="entry name" value="MEMBRANE-BOUND LYTIC MUREIN TRANSGLYCOSYLASE F"/>
    <property type="match status" value="1"/>
</dbReference>
<dbReference type="AlphaFoldDB" id="A0A4P6KI97"/>
<dbReference type="OrthoDB" id="8454826at2"/>
<evidence type="ECO:0000256" key="2">
    <source>
        <dbReference type="SAM" id="MobiDB-lite"/>
    </source>
</evidence>
<protein>
    <submittedName>
        <fullName evidence="4">ABC transporter substrate-binding protein</fullName>
    </submittedName>
</protein>
<gene>
    <name evidence="4" type="ORF">EVS81_10985</name>
</gene>
<dbReference type="SMART" id="SM00062">
    <property type="entry name" value="PBPb"/>
    <property type="match status" value="1"/>
</dbReference>
<dbReference type="Pfam" id="PF00497">
    <property type="entry name" value="SBP_bac_3"/>
    <property type="match status" value="1"/>
</dbReference>
<proteinExistence type="predicted"/>
<keyword evidence="1" id="KW-0732">Signal</keyword>
<organism evidence="4 5">
    <name type="scientific">Leucobacter triazinivorans</name>
    <dbReference type="NCBI Taxonomy" id="1784719"/>
    <lineage>
        <taxon>Bacteria</taxon>
        <taxon>Bacillati</taxon>
        <taxon>Actinomycetota</taxon>
        <taxon>Actinomycetes</taxon>
        <taxon>Micrococcales</taxon>
        <taxon>Microbacteriaceae</taxon>
        <taxon>Leucobacter</taxon>
    </lineage>
</organism>
<dbReference type="EMBL" id="CP035806">
    <property type="protein sequence ID" value="QBE49294.1"/>
    <property type="molecule type" value="Genomic_DNA"/>
</dbReference>
<evidence type="ECO:0000313" key="4">
    <source>
        <dbReference type="EMBL" id="QBE49294.1"/>
    </source>
</evidence>
<keyword evidence="5" id="KW-1185">Reference proteome</keyword>
<dbReference type="PANTHER" id="PTHR35936:SF17">
    <property type="entry name" value="ARGININE-BINDING EXTRACELLULAR PROTEIN ARTP"/>
    <property type="match status" value="1"/>
</dbReference>
<feature type="compositionally biased region" description="Polar residues" evidence="2">
    <location>
        <begin position="21"/>
        <end position="30"/>
    </location>
</feature>
<dbReference type="CDD" id="cd01004">
    <property type="entry name" value="PBP2_MidA_like"/>
    <property type="match status" value="1"/>
</dbReference>